<keyword evidence="2" id="KW-1185">Reference proteome</keyword>
<comment type="caution">
    <text evidence="1">The sequence shown here is derived from an EMBL/GenBank/DDBJ whole genome shotgun (WGS) entry which is preliminary data.</text>
</comment>
<organism evidence="1 2">
    <name type="scientific">Streptomyces thermolineatus</name>
    <dbReference type="NCBI Taxonomy" id="44033"/>
    <lineage>
        <taxon>Bacteria</taxon>
        <taxon>Bacillati</taxon>
        <taxon>Actinomycetota</taxon>
        <taxon>Actinomycetes</taxon>
        <taxon>Kitasatosporales</taxon>
        <taxon>Streptomycetaceae</taxon>
        <taxon>Streptomyces</taxon>
    </lineage>
</organism>
<name>A0ABN3M6P5_9ACTN</name>
<accession>A0ABN3M6P5</accession>
<reference evidence="1 2" key="1">
    <citation type="journal article" date="2019" name="Int. J. Syst. Evol. Microbiol.">
        <title>The Global Catalogue of Microorganisms (GCM) 10K type strain sequencing project: providing services to taxonomists for standard genome sequencing and annotation.</title>
        <authorList>
            <consortium name="The Broad Institute Genomics Platform"/>
            <consortium name="The Broad Institute Genome Sequencing Center for Infectious Disease"/>
            <person name="Wu L."/>
            <person name="Ma J."/>
        </authorList>
    </citation>
    <scope>NUCLEOTIDE SEQUENCE [LARGE SCALE GENOMIC DNA]</scope>
    <source>
        <strain evidence="1 2">JCM 6307</strain>
    </source>
</reference>
<dbReference type="EMBL" id="BAAATA010000022">
    <property type="protein sequence ID" value="GAA2496544.1"/>
    <property type="molecule type" value="Genomic_DNA"/>
</dbReference>
<sequence>MEEVLLDPVESRLELAVQARVVEGAGLQLPVAARVAQHACLQRGERLARLRREGVQRAVPAASLEETEKGTTGRYVWVEHEVSIRCGVFPGNGISAAGHPYLPVTAVFHPLCGPPGHGRAAP</sequence>
<gene>
    <name evidence="1" type="ORF">GCM10010406_36070</name>
</gene>
<evidence type="ECO:0000313" key="1">
    <source>
        <dbReference type="EMBL" id="GAA2496544.1"/>
    </source>
</evidence>
<proteinExistence type="predicted"/>
<evidence type="ECO:0000313" key="2">
    <source>
        <dbReference type="Proteomes" id="UP001501358"/>
    </source>
</evidence>
<dbReference type="Proteomes" id="UP001501358">
    <property type="component" value="Unassembled WGS sequence"/>
</dbReference>
<protein>
    <submittedName>
        <fullName evidence="1">Uncharacterized protein</fullName>
    </submittedName>
</protein>